<dbReference type="GO" id="GO:0009910">
    <property type="term" value="P:negative regulation of flower development"/>
    <property type="evidence" value="ECO:0007669"/>
    <property type="project" value="InterPro"/>
</dbReference>
<dbReference type="PANTHER" id="PTHR35504">
    <property type="entry name" value="PROTEIN EMBRYONIC FLOWER 1"/>
    <property type="match status" value="1"/>
</dbReference>
<evidence type="ECO:0000256" key="1">
    <source>
        <dbReference type="SAM" id="MobiDB-lite"/>
    </source>
</evidence>
<proteinExistence type="predicted"/>
<dbReference type="AlphaFoldDB" id="A0AAD8L7P2"/>
<name>A0AAD8L7P2_TARER</name>
<dbReference type="InterPro" id="IPR034583">
    <property type="entry name" value="EMF1"/>
</dbReference>
<comment type="caution">
    <text evidence="2">The sequence shown here is derived from an EMBL/GenBank/DDBJ whole genome shotgun (WGS) entry which is preliminary data.</text>
</comment>
<evidence type="ECO:0000313" key="2">
    <source>
        <dbReference type="EMBL" id="KAK1434216.1"/>
    </source>
</evidence>
<dbReference type="Proteomes" id="UP001229421">
    <property type="component" value="Unassembled WGS sequence"/>
</dbReference>
<dbReference type="GO" id="GO:0048367">
    <property type="term" value="P:shoot system development"/>
    <property type="evidence" value="ECO:0007669"/>
    <property type="project" value="InterPro"/>
</dbReference>
<dbReference type="GO" id="GO:0045892">
    <property type="term" value="P:negative regulation of DNA-templated transcription"/>
    <property type="evidence" value="ECO:0007669"/>
    <property type="project" value="InterPro"/>
</dbReference>
<gene>
    <name evidence="2" type="ORF">QVD17_11135</name>
</gene>
<dbReference type="EMBL" id="JAUHHV010000002">
    <property type="protein sequence ID" value="KAK1434216.1"/>
    <property type="molecule type" value="Genomic_DNA"/>
</dbReference>
<keyword evidence="3" id="KW-1185">Reference proteome</keyword>
<dbReference type="PANTHER" id="PTHR35504:SF1">
    <property type="entry name" value="PROTEIN EMBRYONIC FLOWER 1"/>
    <property type="match status" value="1"/>
</dbReference>
<protein>
    <submittedName>
        <fullName evidence="2">Uncharacterized protein</fullName>
    </submittedName>
</protein>
<sequence length="986" mass="110932">MEIRRVGRQLGNMLPKVKVLKTTKNYYKSTENEIQYKRAIKRFAAEIKESEIDELDCWFSEDSRSNYSLSTSNLCHSNILNMNGNDEKSIVPALSSSHSAVKIDSLCIKLGIVKEKDDTTKCSHFSIRGYVAGMREKGSSNSLPYTEELPPMDIPNFRYWLCEKCLQNNNETANASIQTRLISGCDQCVFSPSARPCLQQDCNGVAVLPFGEGTSGLKSVASKNIDESIFAALEAEESQSSQEIPDKVKVSQEVTKICTIGTNAGKKDSNGLKDHESSQKTSIVNETISQSIESGQQIDNYQNGHPRRKARKVRLLKELLCGNTEIQQQTKDNSSTLPPSQIKRKLLHDHHDHDDHQDQDPKKMKAFKGDAVAKNNVVEHSRDPGATEFEENTNKFEWNKHGTQRSSIHGKVGSDAITAWRSIFNDMGRTDTRVPPAYGASKSRGPEPYPNYMNPLKLDKRVNPSKKISSNPINSKFFVEDSRRMKDDSRSDTELGLDLSLNYDPQSHVRPQLSILNRPPNQDYSRKSGFFLGESSNFPHRIQSDLKSKERPVQEKRLYTQLPYGSCSGHQKLDFSDPYKRNIGVRGYSEFTRPSNHQRQEKGFSVGRSDEHEIIELMAKNQYERNLCEANNGMISGFTKLTNGGMTSSQHEYLTMIRPPSPSIATSENVGPMRNSTGGFFHQDRVSSFTMNQKKPLNGIWMPDSGPQRHYDSRYHYASNGSNKKPQTHHYNPTNMQVLEAFNKYNNGPHLHEAVNMQFGQAYAKVSDKDKGKNMMDLDLNLVAPNVVEEQNNFDSLDLNRNRMCSFDSSYSNETIPAMQLLSLMDAGKLNQPFSLTGQTRVPKPRPKPISSCFSHCSSTVTEKTNPTINLIGSSYSSMYRTGQNVNLTTSSHGQQVYRKQQEVKSRGTSLAYVGCRPEDFNVFPVPWQASEGQNKHVNRAFAPRIDSSKTEICTINQNPADFSTPGPENVYMINVEDLILNGESC</sequence>
<feature type="region of interest" description="Disordered" evidence="1">
    <location>
        <begin position="431"/>
        <end position="450"/>
    </location>
</feature>
<evidence type="ECO:0000313" key="3">
    <source>
        <dbReference type="Proteomes" id="UP001229421"/>
    </source>
</evidence>
<organism evidence="2 3">
    <name type="scientific">Tagetes erecta</name>
    <name type="common">African marigold</name>
    <dbReference type="NCBI Taxonomy" id="13708"/>
    <lineage>
        <taxon>Eukaryota</taxon>
        <taxon>Viridiplantae</taxon>
        <taxon>Streptophyta</taxon>
        <taxon>Embryophyta</taxon>
        <taxon>Tracheophyta</taxon>
        <taxon>Spermatophyta</taxon>
        <taxon>Magnoliopsida</taxon>
        <taxon>eudicotyledons</taxon>
        <taxon>Gunneridae</taxon>
        <taxon>Pentapetalae</taxon>
        <taxon>asterids</taxon>
        <taxon>campanulids</taxon>
        <taxon>Asterales</taxon>
        <taxon>Asteraceae</taxon>
        <taxon>Asteroideae</taxon>
        <taxon>Heliantheae alliance</taxon>
        <taxon>Tageteae</taxon>
        <taxon>Tagetes</taxon>
    </lineage>
</organism>
<reference evidence="2" key="1">
    <citation type="journal article" date="2023" name="bioRxiv">
        <title>Improved chromosome-level genome assembly for marigold (Tagetes erecta).</title>
        <authorList>
            <person name="Jiang F."/>
            <person name="Yuan L."/>
            <person name="Wang S."/>
            <person name="Wang H."/>
            <person name="Xu D."/>
            <person name="Wang A."/>
            <person name="Fan W."/>
        </authorList>
    </citation>
    <scope>NUCLEOTIDE SEQUENCE</scope>
    <source>
        <strain evidence="2">WSJ</strain>
        <tissue evidence="2">Leaf</tissue>
    </source>
</reference>
<accession>A0AAD8L7P2</accession>